<dbReference type="Pfam" id="PF14622">
    <property type="entry name" value="Ribonucleas_3_3"/>
    <property type="match status" value="1"/>
</dbReference>
<dbReference type="PROSITE" id="PS50142">
    <property type="entry name" value="RNASE_3_2"/>
    <property type="match status" value="1"/>
</dbReference>
<feature type="domain" description="RNase III" evidence="7">
    <location>
        <begin position="1"/>
        <end position="89"/>
    </location>
</feature>
<evidence type="ECO:0000256" key="5">
    <source>
        <dbReference type="ARBA" id="ARBA00022801"/>
    </source>
</evidence>
<comment type="caution">
    <text evidence="8">The sequence shown here is derived from an EMBL/GenBank/DDBJ whole genome shotgun (WGS) entry which is preliminary data.</text>
</comment>
<dbReference type="PANTHER" id="PTHR11207">
    <property type="entry name" value="RIBONUCLEASE III"/>
    <property type="match status" value="1"/>
</dbReference>
<keyword evidence="3" id="KW-0540">Nuclease</keyword>
<dbReference type="FunFam" id="1.10.1520.10:FF:000001">
    <property type="entry name" value="Ribonuclease 3"/>
    <property type="match status" value="1"/>
</dbReference>
<evidence type="ECO:0000256" key="1">
    <source>
        <dbReference type="ARBA" id="ARBA00000109"/>
    </source>
</evidence>
<dbReference type="CDD" id="cd00593">
    <property type="entry name" value="RIBOc"/>
    <property type="match status" value="1"/>
</dbReference>
<dbReference type="SMART" id="SM00535">
    <property type="entry name" value="RIBOc"/>
    <property type="match status" value="1"/>
</dbReference>
<evidence type="ECO:0000256" key="2">
    <source>
        <dbReference type="ARBA" id="ARBA00012177"/>
    </source>
</evidence>
<dbReference type="GO" id="GO:0010468">
    <property type="term" value="P:regulation of gene expression"/>
    <property type="evidence" value="ECO:0007669"/>
    <property type="project" value="TreeGrafter"/>
</dbReference>
<dbReference type="GO" id="GO:0006396">
    <property type="term" value="P:RNA processing"/>
    <property type="evidence" value="ECO:0007669"/>
    <property type="project" value="InterPro"/>
</dbReference>
<evidence type="ECO:0000256" key="6">
    <source>
        <dbReference type="ARBA" id="ARBA00022884"/>
    </source>
</evidence>
<name>X1VLI3_9ZZZZ</name>
<dbReference type="InterPro" id="IPR000999">
    <property type="entry name" value="RNase_III_dom"/>
</dbReference>
<dbReference type="EC" id="3.1.26.3" evidence="2"/>
<reference evidence="8" key="1">
    <citation type="journal article" date="2014" name="Front. Microbiol.">
        <title>High frequency of phylogenetically diverse reductive dehalogenase-homologous genes in deep subseafloor sedimentary metagenomes.</title>
        <authorList>
            <person name="Kawai M."/>
            <person name="Futagami T."/>
            <person name="Toyoda A."/>
            <person name="Takaki Y."/>
            <person name="Nishi S."/>
            <person name="Hori S."/>
            <person name="Arai W."/>
            <person name="Tsubouchi T."/>
            <person name="Morono Y."/>
            <person name="Uchiyama I."/>
            <person name="Ito T."/>
            <person name="Fujiyama A."/>
            <person name="Inagaki F."/>
            <person name="Takami H."/>
        </authorList>
    </citation>
    <scope>NUCLEOTIDE SEQUENCE</scope>
    <source>
        <strain evidence="8">Expedition CK06-06</strain>
    </source>
</reference>
<sequence>LEFLGDAVLGLVVAEKLYQDFPHSAEGEMTRLRAALVRGNTLARVARTIKLGDYLYLGKGEEASGGRRKPANLAGALEAMIAAIFLDQGSIATSDFIMRLFNEEL</sequence>
<keyword evidence="4" id="KW-0255">Endonuclease</keyword>
<gene>
    <name evidence="8" type="ORF">S12H4_56942</name>
</gene>
<dbReference type="InterPro" id="IPR036389">
    <property type="entry name" value="RNase_III_sf"/>
</dbReference>
<dbReference type="Gene3D" id="1.10.1520.10">
    <property type="entry name" value="Ribonuclease III domain"/>
    <property type="match status" value="1"/>
</dbReference>
<keyword evidence="5" id="KW-0378">Hydrolase</keyword>
<accession>X1VLI3</accession>
<proteinExistence type="predicted"/>
<dbReference type="EMBL" id="BARW01036741">
    <property type="protein sequence ID" value="GAJ20217.1"/>
    <property type="molecule type" value="Genomic_DNA"/>
</dbReference>
<dbReference type="AlphaFoldDB" id="X1VLI3"/>
<evidence type="ECO:0000256" key="3">
    <source>
        <dbReference type="ARBA" id="ARBA00022722"/>
    </source>
</evidence>
<evidence type="ECO:0000256" key="4">
    <source>
        <dbReference type="ARBA" id="ARBA00022759"/>
    </source>
</evidence>
<keyword evidence="6" id="KW-0694">RNA-binding</keyword>
<comment type="catalytic activity">
    <reaction evidence="1">
        <text>Endonucleolytic cleavage to 5'-phosphomonoester.</text>
        <dbReference type="EC" id="3.1.26.3"/>
    </reaction>
</comment>
<dbReference type="SUPFAM" id="SSF69065">
    <property type="entry name" value="RNase III domain-like"/>
    <property type="match status" value="1"/>
</dbReference>
<protein>
    <recommendedName>
        <fullName evidence="2">ribonuclease III</fullName>
        <ecNumber evidence="2">3.1.26.3</ecNumber>
    </recommendedName>
</protein>
<dbReference type="GO" id="GO:0004525">
    <property type="term" value="F:ribonuclease III activity"/>
    <property type="evidence" value="ECO:0007669"/>
    <property type="project" value="UniProtKB-EC"/>
</dbReference>
<evidence type="ECO:0000313" key="8">
    <source>
        <dbReference type="EMBL" id="GAJ20217.1"/>
    </source>
</evidence>
<dbReference type="PANTHER" id="PTHR11207:SF0">
    <property type="entry name" value="RIBONUCLEASE 3"/>
    <property type="match status" value="1"/>
</dbReference>
<organism evidence="8">
    <name type="scientific">marine sediment metagenome</name>
    <dbReference type="NCBI Taxonomy" id="412755"/>
    <lineage>
        <taxon>unclassified sequences</taxon>
        <taxon>metagenomes</taxon>
        <taxon>ecological metagenomes</taxon>
    </lineage>
</organism>
<feature type="non-terminal residue" evidence="8">
    <location>
        <position position="1"/>
    </location>
</feature>
<dbReference type="GO" id="GO:0003725">
    <property type="term" value="F:double-stranded RNA binding"/>
    <property type="evidence" value="ECO:0007669"/>
    <property type="project" value="TreeGrafter"/>
</dbReference>
<evidence type="ECO:0000259" key="7">
    <source>
        <dbReference type="PROSITE" id="PS50142"/>
    </source>
</evidence>